<accession>A0A026W320</accession>
<protein>
    <submittedName>
        <fullName evidence="1">Uncharacterized protein</fullName>
    </submittedName>
</protein>
<gene>
    <name evidence="1" type="ORF">X777_10668</name>
</gene>
<evidence type="ECO:0000313" key="2">
    <source>
        <dbReference type="Proteomes" id="UP000053097"/>
    </source>
</evidence>
<name>A0A026W320_OOCBI</name>
<dbReference type="Proteomes" id="UP000053097">
    <property type="component" value="Unassembled WGS sequence"/>
</dbReference>
<sequence>MVVNCATTVADEPTDQEGCDQLSGERAPSEARYNRSSIAITGLWLIRRSPRGGFLERPLNRHVSSCEPTTIGADLSSGPDEGYWLAAGVIRTALRPATGPPKFGPTHLGASSKNPRRGELLSWRTLALRRYVEMDTAMARCSKYEYPSLKRKRIIEKKIHIVGVVSSISTYRKGRYWAYAISSTTRYLAERNAQPVEGVDKGSCTRETPVTSKGVHDQRASFTSRKAFCNGGFPRVDLSIPFQLFDW</sequence>
<evidence type="ECO:0000313" key="1">
    <source>
        <dbReference type="EMBL" id="EZA50475.1"/>
    </source>
</evidence>
<dbReference type="AlphaFoldDB" id="A0A026W320"/>
<proteinExistence type="predicted"/>
<keyword evidence="2" id="KW-1185">Reference proteome</keyword>
<organism evidence="1 2">
    <name type="scientific">Ooceraea biroi</name>
    <name type="common">Clonal raider ant</name>
    <name type="synonym">Cerapachys biroi</name>
    <dbReference type="NCBI Taxonomy" id="2015173"/>
    <lineage>
        <taxon>Eukaryota</taxon>
        <taxon>Metazoa</taxon>
        <taxon>Ecdysozoa</taxon>
        <taxon>Arthropoda</taxon>
        <taxon>Hexapoda</taxon>
        <taxon>Insecta</taxon>
        <taxon>Pterygota</taxon>
        <taxon>Neoptera</taxon>
        <taxon>Endopterygota</taxon>
        <taxon>Hymenoptera</taxon>
        <taxon>Apocrita</taxon>
        <taxon>Aculeata</taxon>
        <taxon>Formicoidea</taxon>
        <taxon>Formicidae</taxon>
        <taxon>Dorylinae</taxon>
        <taxon>Ooceraea</taxon>
    </lineage>
</organism>
<dbReference type="EMBL" id="KK107455">
    <property type="protein sequence ID" value="EZA50475.1"/>
    <property type="molecule type" value="Genomic_DNA"/>
</dbReference>
<reference evidence="1 2" key="1">
    <citation type="journal article" date="2014" name="Curr. Biol.">
        <title>The genome of the clonal raider ant Cerapachys biroi.</title>
        <authorList>
            <person name="Oxley P.R."/>
            <person name="Ji L."/>
            <person name="Fetter-Pruneda I."/>
            <person name="McKenzie S.K."/>
            <person name="Li C."/>
            <person name="Hu H."/>
            <person name="Zhang G."/>
            <person name="Kronauer D.J."/>
        </authorList>
    </citation>
    <scope>NUCLEOTIDE SEQUENCE [LARGE SCALE GENOMIC DNA]</scope>
</reference>